<sequence>MEVYAIDATPVGGHDWLLPELPWFVPVANTSPMGQPIELAIILDFGSDNVELAMILPQKFPAAENLYCWLYCMHHGIYLTDSAGILVL</sequence>
<reference evidence="1 2" key="1">
    <citation type="submission" date="2019-06" db="EMBL/GenBank/DDBJ databases">
        <title>A chromosomal-level reference genome of Carpinus fangiana (Coryloideae, Betulaceae).</title>
        <authorList>
            <person name="Yang X."/>
            <person name="Wang Z."/>
            <person name="Zhang L."/>
            <person name="Hao G."/>
            <person name="Liu J."/>
            <person name="Yang Y."/>
        </authorList>
    </citation>
    <scope>NUCLEOTIDE SEQUENCE [LARGE SCALE GENOMIC DNA]</scope>
    <source>
        <strain evidence="1">Cfa_2016G</strain>
        <tissue evidence="1">Leaf</tissue>
    </source>
</reference>
<organism evidence="1 2">
    <name type="scientific">Carpinus fangiana</name>
    <dbReference type="NCBI Taxonomy" id="176857"/>
    <lineage>
        <taxon>Eukaryota</taxon>
        <taxon>Viridiplantae</taxon>
        <taxon>Streptophyta</taxon>
        <taxon>Embryophyta</taxon>
        <taxon>Tracheophyta</taxon>
        <taxon>Spermatophyta</taxon>
        <taxon>Magnoliopsida</taxon>
        <taxon>eudicotyledons</taxon>
        <taxon>Gunneridae</taxon>
        <taxon>Pentapetalae</taxon>
        <taxon>rosids</taxon>
        <taxon>fabids</taxon>
        <taxon>Fagales</taxon>
        <taxon>Betulaceae</taxon>
        <taxon>Carpinus</taxon>
    </lineage>
</organism>
<dbReference type="AlphaFoldDB" id="A0A5N6QTA7"/>
<dbReference type="Proteomes" id="UP000327013">
    <property type="component" value="Chromosome 2"/>
</dbReference>
<dbReference type="EMBL" id="CM017322">
    <property type="protein sequence ID" value="KAE8009560.1"/>
    <property type="molecule type" value="Genomic_DNA"/>
</dbReference>
<gene>
    <name evidence="1" type="ORF">FH972_005991</name>
</gene>
<keyword evidence="2" id="KW-1185">Reference proteome</keyword>
<name>A0A5N6QTA7_9ROSI</name>
<evidence type="ECO:0000313" key="2">
    <source>
        <dbReference type="Proteomes" id="UP000327013"/>
    </source>
</evidence>
<accession>A0A5N6QTA7</accession>
<evidence type="ECO:0000313" key="1">
    <source>
        <dbReference type="EMBL" id="KAE8009560.1"/>
    </source>
</evidence>
<proteinExistence type="predicted"/>
<protein>
    <submittedName>
        <fullName evidence="1">Uncharacterized protein</fullName>
    </submittedName>
</protein>